<evidence type="ECO:0000313" key="2">
    <source>
        <dbReference type="EMBL" id="KAF5826469.1"/>
    </source>
</evidence>
<feature type="region of interest" description="Disordered" evidence="1">
    <location>
        <begin position="33"/>
        <end position="54"/>
    </location>
</feature>
<protein>
    <recommendedName>
        <fullName evidence="4">Encoded protein</fullName>
    </recommendedName>
</protein>
<dbReference type="Proteomes" id="UP000815325">
    <property type="component" value="Unassembled WGS sequence"/>
</dbReference>
<gene>
    <name evidence="2" type="ORF">DUNSADRAFT_2997</name>
</gene>
<dbReference type="EMBL" id="MU070904">
    <property type="protein sequence ID" value="KAF5826469.1"/>
    <property type="molecule type" value="Genomic_DNA"/>
</dbReference>
<name>A0ABQ7FVQ0_DUNSA</name>
<reference evidence="2" key="1">
    <citation type="submission" date="2017-08" db="EMBL/GenBank/DDBJ databases">
        <authorList>
            <person name="Polle J.E."/>
            <person name="Barry K."/>
            <person name="Cushman J."/>
            <person name="Schmutz J."/>
            <person name="Tran D."/>
            <person name="Hathwaick L.T."/>
            <person name="Yim W.C."/>
            <person name="Jenkins J."/>
            <person name="Mckie-Krisberg Z.M."/>
            <person name="Prochnik S."/>
            <person name="Lindquist E."/>
            <person name="Dockter R.B."/>
            <person name="Adam C."/>
            <person name="Molina H."/>
            <person name="Bunkerborg J."/>
            <person name="Jin E."/>
            <person name="Buchheim M."/>
            <person name="Magnuson J."/>
        </authorList>
    </citation>
    <scope>NUCLEOTIDE SEQUENCE</scope>
    <source>
        <strain evidence="2">CCAP 19/18</strain>
    </source>
</reference>
<organism evidence="2 3">
    <name type="scientific">Dunaliella salina</name>
    <name type="common">Green alga</name>
    <name type="synonym">Protococcus salinus</name>
    <dbReference type="NCBI Taxonomy" id="3046"/>
    <lineage>
        <taxon>Eukaryota</taxon>
        <taxon>Viridiplantae</taxon>
        <taxon>Chlorophyta</taxon>
        <taxon>core chlorophytes</taxon>
        <taxon>Chlorophyceae</taxon>
        <taxon>CS clade</taxon>
        <taxon>Chlamydomonadales</taxon>
        <taxon>Dunaliellaceae</taxon>
        <taxon>Dunaliella</taxon>
    </lineage>
</organism>
<feature type="compositionally biased region" description="Polar residues" evidence="1">
    <location>
        <begin position="42"/>
        <end position="52"/>
    </location>
</feature>
<evidence type="ECO:0000313" key="3">
    <source>
        <dbReference type="Proteomes" id="UP000815325"/>
    </source>
</evidence>
<sequence>MLSQIAACRNEGAPALLGGRMIAACASPAAAAWQTQEEEGGQTRSRQGSCSPRGNKLHIWRQRWICTA</sequence>
<accession>A0ABQ7FVQ0</accession>
<evidence type="ECO:0000256" key="1">
    <source>
        <dbReference type="SAM" id="MobiDB-lite"/>
    </source>
</evidence>
<proteinExistence type="predicted"/>
<evidence type="ECO:0008006" key="4">
    <source>
        <dbReference type="Google" id="ProtNLM"/>
    </source>
</evidence>
<keyword evidence="3" id="KW-1185">Reference proteome</keyword>
<comment type="caution">
    <text evidence="2">The sequence shown here is derived from an EMBL/GenBank/DDBJ whole genome shotgun (WGS) entry which is preliminary data.</text>
</comment>